<evidence type="ECO:0008006" key="5">
    <source>
        <dbReference type="Google" id="ProtNLM"/>
    </source>
</evidence>
<gene>
    <name evidence="3" type="ORF">Zmor_010195</name>
</gene>
<accession>A0AA38MIP2</accession>
<proteinExistence type="predicted"/>
<feature type="chain" id="PRO_5041366889" description="Secreted protein" evidence="2">
    <location>
        <begin position="22"/>
        <end position="121"/>
    </location>
</feature>
<comment type="caution">
    <text evidence="3">The sequence shown here is derived from an EMBL/GenBank/DDBJ whole genome shotgun (WGS) entry which is preliminary data.</text>
</comment>
<sequence>MKLAFVCVLIFCICVHSACEAKSVSSHSSRLEHDEIRRGHLDHQMQLRQRTHSENTVHSPRKMMTSMHHRSHSAEQSVMPRRKINLVQSGEVSDQELSHQGHSARKFGPRSNKLKTSGRLY</sequence>
<reference evidence="3" key="1">
    <citation type="journal article" date="2023" name="G3 (Bethesda)">
        <title>Whole genome assemblies of Zophobas morio and Tenebrio molitor.</title>
        <authorList>
            <person name="Kaur S."/>
            <person name="Stinson S.A."/>
            <person name="diCenzo G.C."/>
        </authorList>
    </citation>
    <scope>NUCLEOTIDE SEQUENCE</scope>
    <source>
        <strain evidence="3">QUZm001</strain>
    </source>
</reference>
<keyword evidence="4" id="KW-1185">Reference proteome</keyword>
<feature type="compositionally biased region" description="Basic and acidic residues" evidence="1">
    <location>
        <begin position="41"/>
        <end position="55"/>
    </location>
</feature>
<protein>
    <recommendedName>
        <fullName evidence="5">Secreted protein</fullName>
    </recommendedName>
</protein>
<evidence type="ECO:0000313" key="3">
    <source>
        <dbReference type="EMBL" id="KAJ3658460.1"/>
    </source>
</evidence>
<dbReference type="AlphaFoldDB" id="A0AA38MIP2"/>
<dbReference type="Proteomes" id="UP001168821">
    <property type="component" value="Unassembled WGS sequence"/>
</dbReference>
<feature type="region of interest" description="Disordered" evidence="1">
    <location>
        <begin position="41"/>
        <end position="121"/>
    </location>
</feature>
<evidence type="ECO:0000256" key="2">
    <source>
        <dbReference type="SAM" id="SignalP"/>
    </source>
</evidence>
<feature type="signal peptide" evidence="2">
    <location>
        <begin position="1"/>
        <end position="21"/>
    </location>
</feature>
<dbReference type="EMBL" id="JALNTZ010000003">
    <property type="protein sequence ID" value="KAJ3658460.1"/>
    <property type="molecule type" value="Genomic_DNA"/>
</dbReference>
<evidence type="ECO:0000256" key="1">
    <source>
        <dbReference type="SAM" id="MobiDB-lite"/>
    </source>
</evidence>
<keyword evidence="2" id="KW-0732">Signal</keyword>
<name>A0AA38MIP2_9CUCU</name>
<evidence type="ECO:0000313" key="4">
    <source>
        <dbReference type="Proteomes" id="UP001168821"/>
    </source>
</evidence>
<organism evidence="3 4">
    <name type="scientific">Zophobas morio</name>
    <dbReference type="NCBI Taxonomy" id="2755281"/>
    <lineage>
        <taxon>Eukaryota</taxon>
        <taxon>Metazoa</taxon>
        <taxon>Ecdysozoa</taxon>
        <taxon>Arthropoda</taxon>
        <taxon>Hexapoda</taxon>
        <taxon>Insecta</taxon>
        <taxon>Pterygota</taxon>
        <taxon>Neoptera</taxon>
        <taxon>Endopterygota</taxon>
        <taxon>Coleoptera</taxon>
        <taxon>Polyphaga</taxon>
        <taxon>Cucujiformia</taxon>
        <taxon>Tenebrionidae</taxon>
        <taxon>Zophobas</taxon>
    </lineage>
</organism>